<evidence type="ECO:0000313" key="2">
    <source>
        <dbReference type="Proteomes" id="UP001205105"/>
    </source>
</evidence>
<dbReference type="Proteomes" id="UP001205105">
    <property type="component" value="Unassembled WGS sequence"/>
</dbReference>
<protein>
    <recommendedName>
        <fullName evidence="3">Hexosyltransferase</fullName>
    </recommendedName>
</protein>
<accession>A0AAD5DZV7</accession>
<dbReference type="EMBL" id="JADXDR010000012">
    <property type="protein sequence ID" value="KAI7845858.1"/>
    <property type="molecule type" value="Genomic_DNA"/>
</dbReference>
<evidence type="ECO:0008006" key="3">
    <source>
        <dbReference type="Google" id="ProtNLM"/>
    </source>
</evidence>
<dbReference type="InterPro" id="IPR029044">
    <property type="entry name" value="Nucleotide-diphossugar_trans"/>
</dbReference>
<name>A0AAD5DZV7_9CHLO</name>
<dbReference type="Gene3D" id="3.90.550.10">
    <property type="entry name" value="Spore Coat Polysaccharide Biosynthesis Protein SpsA, Chain A"/>
    <property type="match status" value="1"/>
</dbReference>
<keyword evidence="2" id="KW-1185">Reference proteome</keyword>
<dbReference type="InterPro" id="IPR050587">
    <property type="entry name" value="GNT1/Glycosyltrans_8"/>
</dbReference>
<organism evidence="1 2">
    <name type="scientific">Chlorella ohadii</name>
    <dbReference type="NCBI Taxonomy" id="2649997"/>
    <lineage>
        <taxon>Eukaryota</taxon>
        <taxon>Viridiplantae</taxon>
        <taxon>Chlorophyta</taxon>
        <taxon>core chlorophytes</taxon>
        <taxon>Trebouxiophyceae</taxon>
        <taxon>Chlorellales</taxon>
        <taxon>Chlorellaceae</taxon>
        <taxon>Chlorella clade</taxon>
        <taxon>Chlorella</taxon>
    </lineage>
</organism>
<dbReference type="PANTHER" id="PTHR11183">
    <property type="entry name" value="GLYCOGENIN SUBFAMILY MEMBER"/>
    <property type="match status" value="1"/>
</dbReference>
<sequence length="269" mass="30451">MYTADTLPPSAVAALQQEPGCRPQAVQRYLPPGGHDPARYKLQLYAECWTKLRMWELEEWDRLVYLDADMLVLRSIDGLFDLPPGFYAGLFVMSPCRAELRLFGSLLAAGAAPIGGYAEQDFLNWRYQAGFERQRCCRGLHGLLCLSTAPPTSANSCAVTDFLQSVLRLLPPAFNAQRGIRRHHPQLWEMLWPQVAVLHYTDGKPWQEGHPDNQRDADLVKLWWQVYKGQPTSCSEAQPWLQSLPVPQRPGPQRKVLARFGAPVLVKTE</sequence>
<gene>
    <name evidence="1" type="ORF">COHA_000592</name>
</gene>
<reference evidence="1" key="1">
    <citation type="submission" date="2020-11" db="EMBL/GenBank/DDBJ databases">
        <title>Chlorella ohadii genome sequencing and assembly.</title>
        <authorList>
            <person name="Murik O."/>
            <person name="Treves H."/>
            <person name="Kedem I."/>
            <person name="Shotland Y."/>
            <person name="Kaplan A."/>
        </authorList>
    </citation>
    <scope>NUCLEOTIDE SEQUENCE</scope>
    <source>
        <strain evidence="1">1</strain>
    </source>
</reference>
<comment type="caution">
    <text evidence="1">The sequence shown here is derived from an EMBL/GenBank/DDBJ whole genome shotgun (WGS) entry which is preliminary data.</text>
</comment>
<dbReference type="AlphaFoldDB" id="A0AAD5DZV7"/>
<proteinExistence type="predicted"/>
<evidence type="ECO:0000313" key="1">
    <source>
        <dbReference type="EMBL" id="KAI7845858.1"/>
    </source>
</evidence>
<dbReference type="SUPFAM" id="SSF53448">
    <property type="entry name" value="Nucleotide-diphospho-sugar transferases"/>
    <property type="match status" value="1"/>
</dbReference>